<name>A0A163S384_9CELL</name>
<dbReference type="SUPFAM" id="SSF48317">
    <property type="entry name" value="Acid phosphatase/Vanadium-dependent haloperoxidase"/>
    <property type="match status" value="1"/>
</dbReference>
<organism evidence="3 4">
    <name type="scientific">Oerskovia enterophila</name>
    <dbReference type="NCBI Taxonomy" id="43678"/>
    <lineage>
        <taxon>Bacteria</taxon>
        <taxon>Bacillati</taxon>
        <taxon>Actinomycetota</taxon>
        <taxon>Actinomycetes</taxon>
        <taxon>Micrococcales</taxon>
        <taxon>Cellulomonadaceae</taxon>
        <taxon>Oerskovia</taxon>
    </lineage>
</organism>
<sequence length="231" mass="24382">MTTDELHDVGTRLGRSARVPLLLAGAIVLGTVFAATYVVTVRTLSGQQIDNGAFVSWQQLNPFLGSFAQVLRPALPVALGVVCAVLGVLALRARRWKDVVRAVAVVAVTVPLARWLRDVALDRPDLADLAYPQNTLPSGHVAVTAALCVAVVFLWPRRSGALVAWAVVVSLVACVASLLEHAHRPSDVVASLVLVGAVTCLVLACTQRRTLPSDAPAARGIAREVEPPASR</sequence>
<feature type="transmembrane region" description="Helical" evidence="1">
    <location>
        <begin position="188"/>
        <end position="206"/>
    </location>
</feature>
<dbReference type="Pfam" id="PF01569">
    <property type="entry name" value="PAP2"/>
    <property type="match status" value="1"/>
</dbReference>
<feature type="transmembrane region" description="Helical" evidence="1">
    <location>
        <begin position="162"/>
        <end position="182"/>
    </location>
</feature>
<evidence type="ECO:0000313" key="4">
    <source>
        <dbReference type="Proteomes" id="UP000076447"/>
    </source>
</evidence>
<feature type="transmembrane region" description="Helical" evidence="1">
    <location>
        <begin position="21"/>
        <end position="40"/>
    </location>
</feature>
<dbReference type="Proteomes" id="UP000076447">
    <property type="component" value="Unassembled WGS sequence"/>
</dbReference>
<evidence type="ECO:0000313" key="3">
    <source>
        <dbReference type="EMBL" id="KZM35971.1"/>
    </source>
</evidence>
<dbReference type="CDD" id="cd01610">
    <property type="entry name" value="PAP2_like"/>
    <property type="match status" value="1"/>
</dbReference>
<dbReference type="RefSeq" id="WP_068707754.1">
    <property type="nucleotide sequence ID" value="NZ_LRIE01000062.1"/>
</dbReference>
<reference evidence="3 4" key="1">
    <citation type="submission" date="2016-01" db="EMBL/GenBank/DDBJ databases">
        <title>Genome sequence of Oerskovia enterophila VJag, an agar and cellulose degrading bacterium.</title>
        <authorList>
            <person name="Poehlein A."/>
            <person name="Jag V."/>
            <person name="Bengelsdorf F."/>
            <person name="Duerre P."/>
            <person name="Daniel R."/>
        </authorList>
    </citation>
    <scope>NUCLEOTIDE SEQUENCE [LARGE SCALE GENOMIC DNA]</scope>
    <source>
        <strain evidence="3 4">VJag</strain>
    </source>
</reference>
<evidence type="ECO:0000259" key="2">
    <source>
        <dbReference type="Pfam" id="PF01569"/>
    </source>
</evidence>
<proteinExistence type="predicted"/>
<dbReference type="PATRIC" id="fig|43678.3.peg.1356"/>
<dbReference type="STRING" id="43678.OJAG_12960"/>
<feature type="domain" description="Phosphatidic acid phosphatase type 2/haloperoxidase" evidence="2">
    <location>
        <begin position="133"/>
        <end position="210"/>
    </location>
</feature>
<gene>
    <name evidence="3" type="ORF">OJAG_12960</name>
</gene>
<feature type="transmembrane region" description="Helical" evidence="1">
    <location>
        <begin position="98"/>
        <end position="116"/>
    </location>
</feature>
<keyword evidence="1" id="KW-0812">Transmembrane</keyword>
<comment type="caution">
    <text evidence="3">The sequence shown here is derived from an EMBL/GenBank/DDBJ whole genome shotgun (WGS) entry which is preliminary data.</text>
</comment>
<evidence type="ECO:0000256" key="1">
    <source>
        <dbReference type="SAM" id="Phobius"/>
    </source>
</evidence>
<protein>
    <submittedName>
        <fullName evidence="3">Phosphatidylglycerophosphatase B</fullName>
    </submittedName>
</protein>
<dbReference type="OrthoDB" id="9971164at2"/>
<dbReference type="Gene3D" id="1.20.144.10">
    <property type="entry name" value="Phosphatidic acid phosphatase type 2/haloperoxidase"/>
    <property type="match status" value="1"/>
</dbReference>
<dbReference type="EMBL" id="LRIE01000062">
    <property type="protein sequence ID" value="KZM35971.1"/>
    <property type="molecule type" value="Genomic_DNA"/>
</dbReference>
<keyword evidence="1" id="KW-0472">Membrane</keyword>
<accession>A0A163S384</accession>
<keyword evidence="1" id="KW-1133">Transmembrane helix</keyword>
<dbReference type="InterPro" id="IPR000326">
    <property type="entry name" value="PAP2/HPO"/>
</dbReference>
<feature type="transmembrane region" description="Helical" evidence="1">
    <location>
        <begin position="70"/>
        <end position="91"/>
    </location>
</feature>
<feature type="transmembrane region" description="Helical" evidence="1">
    <location>
        <begin position="136"/>
        <end position="155"/>
    </location>
</feature>
<dbReference type="InterPro" id="IPR036938">
    <property type="entry name" value="PAP2/HPO_sf"/>
</dbReference>
<dbReference type="AlphaFoldDB" id="A0A163S384"/>